<evidence type="ECO:0008006" key="3">
    <source>
        <dbReference type="Google" id="ProtNLM"/>
    </source>
</evidence>
<accession>A0A2Z4GBG0</accession>
<dbReference type="Gene3D" id="3.20.20.80">
    <property type="entry name" value="Glycosidases"/>
    <property type="match status" value="1"/>
</dbReference>
<dbReference type="AlphaFoldDB" id="A0A2Z4GBG0"/>
<name>A0A2Z4GBG0_9BACT</name>
<dbReference type="KEGG" id="als:DJ013_09940"/>
<organism evidence="1 2">
    <name type="scientific">Arcticibacterium luteifluviistationis</name>
    <dbReference type="NCBI Taxonomy" id="1784714"/>
    <lineage>
        <taxon>Bacteria</taxon>
        <taxon>Pseudomonadati</taxon>
        <taxon>Bacteroidota</taxon>
        <taxon>Cytophagia</taxon>
        <taxon>Cytophagales</taxon>
        <taxon>Leadbetterellaceae</taxon>
        <taxon>Arcticibacterium</taxon>
    </lineage>
</organism>
<dbReference type="EMBL" id="CP029480">
    <property type="protein sequence ID" value="AWV98474.1"/>
    <property type="molecule type" value="Genomic_DNA"/>
</dbReference>
<dbReference type="OrthoDB" id="9800974at2"/>
<keyword evidence="2" id="KW-1185">Reference proteome</keyword>
<sequence length="645" mass="74047">MYSGLVYGQSFNNHSEVRVVNGNPVLFINDGQVPPFAYMSYLGEAANYREMASSGLEVFCLLAYLGDQGINSTSGIKPFRPSFWKGMNEYDFSIIKSEFDDLINVKKDAKVIIRVHLDAPVWWERQNPSELCRLPTGESHRVSYSSKKWRKDAGVALLALLDWIRCSDYNSNLIGIHVAGGFTEEWFFHYKDKFFDESQSRSNGFREWLKEKYEQDNHLLQKAWNDSTLSFRNAKEADISGISSGKSIRKKGENSQLDDTFEYHGQIMSDNIAYFSRLVKEASKGRLLTGAFYGYHLFVNDPRRGHGSLSTLLDCPDIDYLSSPNDYRREVGVDWLPMAAIRSVQLHGKLWLAENDTRTSLTTLLREKAPNIVPEEGDWYDKGVWIGPRDLSTSKELLWKNAGRMLAYGYGGWWFDMWGGWFSDPELRSVFQKTNDLYKKYVINAKPDEDLYHPEIAVVVDEKLQFYDDSYGRITGKLFKNRYALGQVGTSFDIYLREDLAALEKEAYKVIWYIGIEEITGEEEQIILRLNAKSNRVIVTSEEGSLVYNRKKLINSNKGRVVWTPEQIREVLRSAGVHIFSTSNDVIYAGKGWLMVHLSEAGRREILLPSEWSLTNVKENGSTAYNSDRLMLEGEYGETFLFKTD</sequence>
<protein>
    <recommendedName>
        <fullName evidence="3">Glycoside hydrolase family 42 N-terminal domain-containing protein</fullName>
    </recommendedName>
</protein>
<evidence type="ECO:0000313" key="2">
    <source>
        <dbReference type="Proteomes" id="UP000249873"/>
    </source>
</evidence>
<gene>
    <name evidence="1" type="ORF">DJ013_09940</name>
</gene>
<reference evidence="1 2" key="1">
    <citation type="submission" date="2018-05" db="EMBL/GenBank/DDBJ databases">
        <title>Complete genome sequence of Arcticibacterium luteifluviistationis SM1504T, a cytophagaceae bacterium isolated from Arctic surface seawater.</title>
        <authorList>
            <person name="Li Y."/>
            <person name="Qin Q.-L."/>
        </authorList>
    </citation>
    <scope>NUCLEOTIDE SEQUENCE [LARGE SCALE GENOMIC DNA]</scope>
    <source>
        <strain evidence="1 2">SM1504</strain>
    </source>
</reference>
<evidence type="ECO:0000313" key="1">
    <source>
        <dbReference type="EMBL" id="AWV98474.1"/>
    </source>
</evidence>
<proteinExistence type="predicted"/>
<dbReference type="Proteomes" id="UP000249873">
    <property type="component" value="Chromosome"/>
</dbReference>
<dbReference type="RefSeq" id="WP_111371667.1">
    <property type="nucleotide sequence ID" value="NZ_CP029480.1"/>
</dbReference>